<dbReference type="PANTHER" id="PTHR37908:SF3">
    <property type="entry name" value="TRANSMEMBRANE PROTEIN"/>
    <property type="match status" value="1"/>
</dbReference>
<protein>
    <submittedName>
        <fullName evidence="2">Uncharacterized protein</fullName>
    </submittedName>
</protein>
<accession>A0ABQ8A840</accession>
<name>A0ABQ8A840_BRANA</name>
<keyword evidence="1" id="KW-0472">Membrane</keyword>
<dbReference type="EMBL" id="JAGKQM010000013">
    <property type="protein sequence ID" value="KAH0888261.1"/>
    <property type="molecule type" value="Genomic_DNA"/>
</dbReference>
<feature type="non-terminal residue" evidence="2">
    <location>
        <position position="1"/>
    </location>
</feature>
<organism evidence="2 3">
    <name type="scientific">Brassica napus</name>
    <name type="common">Rape</name>
    <dbReference type="NCBI Taxonomy" id="3708"/>
    <lineage>
        <taxon>Eukaryota</taxon>
        <taxon>Viridiplantae</taxon>
        <taxon>Streptophyta</taxon>
        <taxon>Embryophyta</taxon>
        <taxon>Tracheophyta</taxon>
        <taxon>Spermatophyta</taxon>
        <taxon>Magnoliopsida</taxon>
        <taxon>eudicotyledons</taxon>
        <taxon>Gunneridae</taxon>
        <taxon>Pentapetalae</taxon>
        <taxon>rosids</taxon>
        <taxon>malvids</taxon>
        <taxon>Brassicales</taxon>
        <taxon>Brassicaceae</taxon>
        <taxon>Brassiceae</taxon>
        <taxon>Brassica</taxon>
    </lineage>
</organism>
<feature type="transmembrane region" description="Helical" evidence="1">
    <location>
        <begin position="12"/>
        <end position="31"/>
    </location>
</feature>
<proteinExistence type="predicted"/>
<keyword evidence="1" id="KW-0812">Transmembrane</keyword>
<dbReference type="Proteomes" id="UP000824890">
    <property type="component" value="Unassembled WGS sequence"/>
</dbReference>
<keyword evidence="3" id="KW-1185">Reference proteome</keyword>
<gene>
    <name evidence="2" type="ORF">HID58_050690</name>
</gene>
<evidence type="ECO:0000256" key="1">
    <source>
        <dbReference type="SAM" id="Phobius"/>
    </source>
</evidence>
<evidence type="ECO:0000313" key="3">
    <source>
        <dbReference type="Proteomes" id="UP000824890"/>
    </source>
</evidence>
<sequence>NVKQTTMGQSCFFNVLIVSSLLLLVFFSTAMGRNLHTASLQGVYSAAELSPSKDESVRKMMELMDYQPVESNTNWNGFVATPPPQSPPLS</sequence>
<reference evidence="2 3" key="1">
    <citation type="submission" date="2021-05" db="EMBL/GenBank/DDBJ databases">
        <title>Genome Assembly of Synthetic Allotetraploid Brassica napus Reveals Homoeologous Exchanges between Subgenomes.</title>
        <authorList>
            <person name="Davis J.T."/>
        </authorList>
    </citation>
    <scope>NUCLEOTIDE SEQUENCE [LARGE SCALE GENOMIC DNA]</scope>
    <source>
        <strain evidence="3">cv. Da-Ae</strain>
        <tissue evidence="2">Seedling</tissue>
    </source>
</reference>
<keyword evidence="1" id="KW-1133">Transmembrane helix</keyword>
<dbReference type="PANTHER" id="PTHR37908">
    <property type="entry name" value="TRANSMEMBRANE PROTEIN"/>
    <property type="match status" value="1"/>
</dbReference>
<evidence type="ECO:0000313" key="2">
    <source>
        <dbReference type="EMBL" id="KAH0888261.1"/>
    </source>
</evidence>
<comment type="caution">
    <text evidence="2">The sequence shown here is derived from an EMBL/GenBank/DDBJ whole genome shotgun (WGS) entry which is preliminary data.</text>
</comment>